<dbReference type="GO" id="GO:0006508">
    <property type="term" value="P:proteolysis"/>
    <property type="evidence" value="ECO:0007669"/>
    <property type="project" value="UniProtKB-KW"/>
</dbReference>
<gene>
    <name evidence="9" type="ORF">GA0070214_105400</name>
</gene>
<evidence type="ECO:0000256" key="3">
    <source>
        <dbReference type="ARBA" id="ARBA00022723"/>
    </source>
</evidence>
<dbReference type="FunFam" id="3.40.630.10:FF:000066">
    <property type="entry name" value="M28 family peptidase"/>
    <property type="match status" value="1"/>
</dbReference>
<dbReference type="Pfam" id="PF04389">
    <property type="entry name" value="Peptidase_M28"/>
    <property type="match status" value="1"/>
</dbReference>
<keyword evidence="4 7" id="KW-0732">Signal</keyword>
<name>A0A1C4XD43_9ACTN</name>
<dbReference type="GO" id="GO:0008235">
    <property type="term" value="F:metalloexopeptidase activity"/>
    <property type="evidence" value="ECO:0007669"/>
    <property type="project" value="InterPro"/>
</dbReference>
<feature type="signal peptide" evidence="7">
    <location>
        <begin position="1"/>
        <end position="30"/>
    </location>
</feature>
<evidence type="ECO:0000256" key="7">
    <source>
        <dbReference type="SAM" id="SignalP"/>
    </source>
</evidence>
<dbReference type="GO" id="GO:0004180">
    <property type="term" value="F:carboxypeptidase activity"/>
    <property type="evidence" value="ECO:0007669"/>
    <property type="project" value="UniProtKB-KW"/>
</dbReference>
<dbReference type="GO" id="GO:0046872">
    <property type="term" value="F:metal ion binding"/>
    <property type="evidence" value="ECO:0007669"/>
    <property type="project" value="UniProtKB-KW"/>
</dbReference>
<dbReference type="PANTHER" id="PTHR12147">
    <property type="entry name" value="METALLOPEPTIDASE M28 FAMILY MEMBER"/>
    <property type="match status" value="1"/>
</dbReference>
<reference evidence="10" key="1">
    <citation type="submission" date="2016-06" db="EMBL/GenBank/DDBJ databases">
        <authorList>
            <person name="Varghese N."/>
            <person name="Submissions Spin"/>
        </authorList>
    </citation>
    <scope>NUCLEOTIDE SEQUENCE [LARGE SCALE GENOMIC DNA]</scope>
    <source>
        <strain evidence="10">DSM 45246</strain>
    </source>
</reference>
<dbReference type="CDD" id="cd03876">
    <property type="entry name" value="M28_SGAP_like"/>
    <property type="match status" value="1"/>
</dbReference>
<dbReference type="InterPro" id="IPR007484">
    <property type="entry name" value="Peptidase_M28"/>
</dbReference>
<evidence type="ECO:0000256" key="6">
    <source>
        <dbReference type="ARBA" id="ARBA00022833"/>
    </source>
</evidence>
<evidence type="ECO:0000313" key="9">
    <source>
        <dbReference type="EMBL" id="SCF06430.1"/>
    </source>
</evidence>
<evidence type="ECO:0000259" key="8">
    <source>
        <dbReference type="Pfam" id="PF04389"/>
    </source>
</evidence>
<dbReference type="RefSeq" id="WP_091263799.1">
    <property type="nucleotide sequence ID" value="NZ_FMCS01000005.1"/>
</dbReference>
<keyword evidence="3" id="KW-0479">Metal-binding</keyword>
<keyword evidence="9" id="KW-0121">Carboxypeptidase</keyword>
<dbReference type="Gene3D" id="2.60.120.260">
    <property type="entry name" value="Galactose-binding domain-like"/>
    <property type="match status" value="1"/>
</dbReference>
<dbReference type="Gene3D" id="3.40.630.10">
    <property type="entry name" value="Zn peptidases"/>
    <property type="match status" value="1"/>
</dbReference>
<keyword evidence="5" id="KW-0378">Hydrolase</keyword>
<dbReference type="PANTHER" id="PTHR12147:SF26">
    <property type="entry name" value="PEPTIDASE M28 DOMAIN-CONTAINING PROTEIN"/>
    <property type="match status" value="1"/>
</dbReference>
<dbReference type="AlphaFoldDB" id="A0A1C4XD43"/>
<dbReference type="SUPFAM" id="SSF53187">
    <property type="entry name" value="Zn-dependent exopeptidases"/>
    <property type="match status" value="1"/>
</dbReference>
<proteinExistence type="inferred from homology"/>
<keyword evidence="6" id="KW-0862">Zinc</keyword>
<evidence type="ECO:0000256" key="2">
    <source>
        <dbReference type="ARBA" id="ARBA00022670"/>
    </source>
</evidence>
<evidence type="ECO:0000256" key="5">
    <source>
        <dbReference type="ARBA" id="ARBA00022801"/>
    </source>
</evidence>
<feature type="chain" id="PRO_5008707974" evidence="7">
    <location>
        <begin position="31"/>
        <end position="580"/>
    </location>
</feature>
<sequence>MRRRTPTAGLALALFAAVTATLAAPAPAGAAPAPVSAAPALAAAAPDISVTNVQAHLTQLNSIATSNGGNRRAGSAGYTASVSYVKAKLQAAGYTVTEQYCSACTYPSNNLIAEWPQGPADQVVMFGAHLDSVSAGPGINDNGSGSATLLENALVLAQQNPSMTKRVRFAWWTDEEQGLNGSEFYVNSLSATQRGYIKGYYNFDMVGSTNGGYFINRLTSTTAAPLKAYWDSLSLQPEENVEGQGRSDDYSFQQAGIPTSGYAAGASARKTTAQAAKWGGTANSAYDSCYHRSCDTTSNISATVLNRSADGVAYAIWQLAVGGGTPTNDFSVAVSPTSGSVARGGSTTATVSTATTSGSAQTVSLSATGAPSGVTVSFSPSSVTSGGSATMTVTASATATTGTFTVTVTGTGSVTRSAGYTLTVTGTGGCTGGQLIANSSFESGSTSWTATSGVVTNSSSQAARTGSYKAWLDGYGSTHTDTLSQSVSIPAGCASYTLSFWLHIDTAETTTSTAYDKLTVQVGSTTLATYSNLNAASGYAQRSFNLAAYAGQTVTLKWTGVEDASLQTSFVVDDVTLQVG</sequence>
<protein>
    <submittedName>
        <fullName evidence="9">Zn-dependent amino-or carboxypeptidase, M28 family</fullName>
    </submittedName>
</protein>
<dbReference type="InterPro" id="IPR041756">
    <property type="entry name" value="M28_SGAP-like"/>
</dbReference>
<keyword evidence="10" id="KW-1185">Reference proteome</keyword>
<dbReference type="GO" id="GO:0004177">
    <property type="term" value="F:aminopeptidase activity"/>
    <property type="evidence" value="ECO:0007669"/>
    <property type="project" value="InterPro"/>
</dbReference>
<dbReference type="EMBL" id="FMCS01000005">
    <property type="protein sequence ID" value="SCF06430.1"/>
    <property type="molecule type" value="Genomic_DNA"/>
</dbReference>
<accession>A0A1C4XD43</accession>
<dbReference type="InterPro" id="IPR045175">
    <property type="entry name" value="M28_fam"/>
</dbReference>
<feature type="domain" description="Peptidase M28" evidence="8">
    <location>
        <begin position="110"/>
        <end position="315"/>
    </location>
</feature>
<evidence type="ECO:0000256" key="4">
    <source>
        <dbReference type="ARBA" id="ARBA00022729"/>
    </source>
</evidence>
<evidence type="ECO:0000313" key="10">
    <source>
        <dbReference type="Proteomes" id="UP000199629"/>
    </source>
</evidence>
<organism evidence="9 10">
    <name type="scientific">Micromonospora chaiyaphumensis</name>
    <dbReference type="NCBI Taxonomy" id="307119"/>
    <lineage>
        <taxon>Bacteria</taxon>
        <taxon>Bacillati</taxon>
        <taxon>Actinomycetota</taxon>
        <taxon>Actinomycetes</taxon>
        <taxon>Micromonosporales</taxon>
        <taxon>Micromonosporaceae</taxon>
        <taxon>Micromonospora</taxon>
    </lineage>
</organism>
<keyword evidence="2" id="KW-0645">Protease</keyword>
<comment type="similarity">
    <text evidence="1">Belongs to the peptidase M28 family. M28A subfamily.</text>
</comment>
<evidence type="ECO:0000256" key="1">
    <source>
        <dbReference type="ARBA" id="ARBA00005957"/>
    </source>
</evidence>
<dbReference type="Proteomes" id="UP000199629">
    <property type="component" value="Unassembled WGS sequence"/>
</dbReference>